<evidence type="ECO:0000256" key="2">
    <source>
        <dbReference type="ARBA" id="ARBA00023125"/>
    </source>
</evidence>
<keyword evidence="4" id="KW-0812">Transmembrane</keyword>
<keyword evidence="4" id="KW-0472">Membrane</keyword>
<comment type="caution">
    <text evidence="6">The sequence shown here is derived from an EMBL/GenBank/DDBJ whole genome shotgun (WGS) entry which is preliminary data.</text>
</comment>
<protein>
    <submittedName>
        <fullName evidence="6">Helix-turn-helix domain-containing protein</fullName>
    </submittedName>
</protein>
<reference evidence="6" key="1">
    <citation type="journal article" date="2019" name="PLoS Negl. Trop. Dis.">
        <title>Revisiting the worldwide diversity of Leptospira species in the environment.</title>
        <authorList>
            <person name="Vincent A.T."/>
            <person name="Schiettekatte O."/>
            <person name="Bourhy P."/>
            <person name="Veyrier F.J."/>
            <person name="Picardeau M."/>
        </authorList>
    </citation>
    <scope>NUCLEOTIDE SEQUENCE [LARGE SCALE GENOMIC DNA]</scope>
    <source>
        <strain evidence="6">201300427</strain>
    </source>
</reference>
<gene>
    <name evidence="6" type="ORF">EHS15_17210</name>
</gene>
<keyword evidence="1" id="KW-0805">Transcription regulation</keyword>
<dbReference type="Pfam" id="PF07696">
    <property type="entry name" value="7TMR-DISMED2"/>
    <property type="match status" value="1"/>
</dbReference>
<feature type="domain" description="HTH araC/xylS-type" evidence="5">
    <location>
        <begin position="446"/>
        <end position="545"/>
    </location>
</feature>
<dbReference type="SUPFAM" id="SSF46689">
    <property type="entry name" value="Homeodomain-like"/>
    <property type="match status" value="1"/>
</dbReference>
<keyword evidence="2" id="KW-0238">DNA-binding</keyword>
<dbReference type="Gene3D" id="2.60.40.2380">
    <property type="match status" value="1"/>
</dbReference>
<dbReference type="PROSITE" id="PS01124">
    <property type="entry name" value="HTH_ARAC_FAMILY_2"/>
    <property type="match status" value="1"/>
</dbReference>
<sequence>MKFSSASAFLPGFLHFIICFFFLAPLSAQDVPSSFFLSQSLGREYAVGTFEYLVNPSYNWKSLEKIPNEEWVSVASESMDLGFQTQPIWFRFSVENKDPEFNIYVLNFRSCQINRITANNVSLKNDGDFQTAGDLVPKKEHPLVGCQPSFRFPLAPYEKKIIYAKMETDSLIQFPIRFFTLDGYYLNRLLRNQVQWSILFLISIVILYGMLLIYFTRKIFYLYAILEIFSLGFYFWVGFGNSYELLWPESPYLQNQLLKSSLWAILIFQLLFLRNFPSNSHFKGSFGRILNSALALSYVCLVASFFIKDFQWNLILYFYVSLAANLLNFVCGFYLYKKGYSRIFYLLLSWTLFFVFHTVHFLNQLGYLPFGLVSINGLLFYIPFHYALLWFACPDYFYISVNSEVLNIGRKEIPIDLDAIRKDQPKHYKKTNLKEIDQDDLLHKLKEIMEVRKPYLEEDFRLEDLASLLKIAPFRLTEFFSTVLNTNFVSYTHEWRIEHCKAEIAKFPEKNLLTIAFESGFSSKSTFHEAFKKQTKMTPGQYRKSGKRQ</sequence>
<dbReference type="Pfam" id="PF07695">
    <property type="entry name" value="7TMR-DISM_7TM"/>
    <property type="match status" value="1"/>
</dbReference>
<dbReference type="SMART" id="SM00342">
    <property type="entry name" value="HTH_ARAC"/>
    <property type="match status" value="1"/>
</dbReference>
<evidence type="ECO:0000259" key="5">
    <source>
        <dbReference type="PROSITE" id="PS01124"/>
    </source>
</evidence>
<evidence type="ECO:0000256" key="3">
    <source>
        <dbReference type="ARBA" id="ARBA00023163"/>
    </source>
</evidence>
<dbReference type="Pfam" id="PF12833">
    <property type="entry name" value="HTH_18"/>
    <property type="match status" value="1"/>
</dbReference>
<feature type="transmembrane region" description="Helical" evidence="4">
    <location>
        <begin position="368"/>
        <end position="393"/>
    </location>
</feature>
<dbReference type="Gene3D" id="1.10.10.60">
    <property type="entry name" value="Homeodomain-like"/>
    <property type="match status" value="1"/>
</dbReference>
<dbReference type="AlphaFoldDB" id="A0A4R9LWE8"/>
<organism evidence="6 7">
    <name type="scientific">Leptospira idonii</name>
    <dbReference type="NCBI Taxonomy" id="1193500"/>
    <lineage>
        <taxon>Bacteria</taxon>
        <taxon>Pseudomonadati</taxon>
        <taxon>Spirochaetota</taxon>
        <taxon>Spirochaetia</taxon>
        <taxon>Leptospirales</taxon>
        <taxon>Leptospiraceae</taxon>
        <taxon>Leptospira</taxon>
    </lineage>
</organism>
<dbReference type="PANTHER" id="PTHR43280:SF29">
    <property type="entry name" value="ARAC-FAMILY TRANSCRIPTIONAL REGULATOR"/>
    <property type="match status" value="1"/>
</dbReference>
<feature type="transmembrane region" description="Helical" evidence="4">
    <location>
        <begin position="343"/>
        <end position="362"/>
    </location>
</feature>
<feature type="transmembrane region" description="Helical" evidence="4">
    <location>
        <begin position="257"/>
        <end position="277"/>
    </location>
</feature>
<keyword evidence="7" id="KW-1185">Reference proteome</keyword>
<feature type="transmembrane region" description="Helical" evidence="4">
    <location>
        <begin position="289"/>
        <end position="308"/>
    </location>
</feature>
<feature type="transmembrane region" description="Helical" evidence="4">
    <location>
        <begin position="314"/>
        <end position="336"/>
    </location>
</feature>
<keyword evidence="3" id="KW-0804">Transcription</keyword>
<dbReference type="Proteomes" id="UP000298058">
    <property type="component" value="Unassembled WGS sequence"/>
</dbReference>
<dbReference type="EMBL" id="RQHW01000078">
    <property type="protein sequence ID" value="TGN17277.1"/>
    <property type="molecule type" value="Genomic_DNA"/>
</dbReference>
<name>A0A4R9LWE8_9LEPT</name>
<evidence type="ECO:0000256" key="4">
    <source>
        <dbReference type="SAM" id="Phobius"/>
    </source>
</evidence>
<evidence type="ECO:0000313" key="7">
    <source>
        <dbReference type="Proteomes" id="UP000298058"/>
    </source>
</evidence>
<dbReference type="GO" id="GO:0003700">
    <property type="term" value="F:DNA-binding transcription factor activity"/>
    <property type="evidence" value="ECO:0007669"/>
    <property type="project" value="InterPro"/>
</dbReference>
<dbReference type="InterPro" id="IPR009057">
    <property type="entry name" value="Homeodomain-like_sf"/>
</dbReference>
<keyword evidence="4" id="KW-1133">Transmembrane helix</keyword>
<evidence type="ECO:0000256" key="1">
    <source>
        <dbReference type="ARBA" id="ARBA00023015"/>
    </source>
</evidence>
<proteinExistence type="predicted"/>
<dbReference type="InterPro" id="IPR011622">
    <property type="entry name" value="7TMR_DISM_rcpt_extracell_dom2"/>
</dbReference>
<dbReference type="GO" id="GO:0043565">
    <property type="term" value="F:sequence-specific DNA binding"/>
    <property type="evidence" value="ECO:0007669"/>
    <property type="project" value="InterPro"/>
</dbReference>
<dbReference type="PANTHER" id="PTHR43280">
    <property type="entry name" value="ARAC-FAMILY TRANSCRIPTIONAL REGULATOR"/>
    <property type="match status" value="1"/>
</dbReference>
<feature type="transmembrane region" description="Helical" evidence="4">
    <location>
        <begin position="220"/>
        <end position="237"/>
    </location>
</feature>
<dbReference type="RefSeq" id="WP_135761831.1">
    <property type="nucleotide sequence ID" value="NZ_RQHW01000078.1"/>
</dbReference>
<dbReference type="InterPro" id="IPR011623">
    <property type="entry name" value="7TMR_DISM_rcpt_extracell_dom1"/>
</dbReference>
<dbReference type="OrthoDB" id="313482at2"/>
<dbReference type="InterPro" id="IPR018060">
    <property type="entry name" value="HTH_AraC"/>
</dbReference>
<accession>A0A4R9LWE8</accession>
<feature type="transmembrane region" description="Helical" evidence="4">
    <location>
        <begin position="196"/>
        <end position="215"/>
    </location>
</feature>
<evidence type="ECO:0000313" key="6">
    <source>
        <dbReference type="EMBL" id="TGN17277.1"/>
    </source>
</evidence>